<dbReference type="Gene3D" id="3.30.420.10">
    <property type="entry name" value="Ribonuclease H-like superfamily/Ribonuclease H"/>
    <property type="match status" value="1"/>
</dbReference>
<dbReference type="InterPro" id="IPR005162">
    <property type="entry name" value="Retrotrans_gag_dom"/>
</dbReference>
<keyword evidence="1" id="KW-0808">Transferase</keyword>
<dbReference type="SMART" id="SM00343">
    <property type="entry name" value="ZnF_C2HC"/>
    <property type="match status" value="2"/>
</dbReference>
<keyword evidence="5" id="KW-0479">Metal-binding</keyword>
<name>A0A9J6EVE3_RHIMP</name>
<dbReference type="Pfam" id="PF13650">
    <property type="entry name" value="Asp_protease_2"/>
    <property type="match status" value="1"/>
</dbReference>
<dbReference type="InterPro" id="IPR021109">
    <property type="entry name" value="Peptidase_aspartic_dom_sf"/>
</dbReference>
<evidence type="ECO:0000259" key="7">
    <source>
        <dbReference type="PROSITE" id="PS50158"/>
    </source>
</evidence>
<dbReference type="InterPro" id="IPR036397">
    <property type="entry name" value="RNaseH_sf"/>
</dbReference>
<protein>
    <recommendedName>
        <fullName evidence="7">CCHC-type domain-containing protein</fullName>
    </recommendedName>
</protein>
<dbReference type="SUPFAM" id="SSF56672">
    <property type="entry name" value="DNA/RNA polymerases"/>
    <property type="match status" value="1"/>
</dbReference>
<keyword evidence="4" id="KW-0378">Hydrolase</keyword>
<dbReference type="VEuPathDB" id="VectorBase:LOC119182912"/>
<evidence type="ECO:0000256" key="4">
    <source>
        <dbReference type="ARBA" id="ARBA00022759"/>
    </source>
</evidence>
<dbReference type="Pfam" id="PF00098">
    <property type="entry name" value="zf-CCHC"/>
    <property type="match status" value="1"/>
</dbReference>
<keyword evidence="9" id="KW-1185">Reference proteome</keyword>
<evidence type="ECO:0000256" key="2">
    <source>
        <dbReference type="ARBA" id="ARBA00022695"/>
    </source>
</evidence>
<dbReference type="Proteomes" id="UP000821866">
    <property type="component" value="Chromosome 10"/>
</dbReference>
<keyword evidence="2" id="KW-0548">Nucleotidyltransferase</keyword>
<evidence type="ECO:0000256" key="1">
    <source>
        <dbReference type="ARBA" id="ARBA00022679"/>
    </source>
</evidence>
<comment type="caution">
    <text evidence="8">The sequence shown here is derived from an EMBL/GenBank/DDBJ whole genome shotgun (WGS) entry which is preliminary data.</text>
</comment>
<evidence type="ECO:0000313" key="8">
    <source>
        <dbReference type="EMBL" id="KAH8038157.1"/>
    </source>
</evidence>
<evidence type="ECO:0000313" key="9">
    <source>
        <dbReference type="Proteomes" id="UP000821866"/>
    </source>
</evidence>
<dbReference type="InterPro" id="IPR050951">
    <property type="entry name" value="Retrovirus_Pol_polyprotein"/>
</dbReference>
<accession>A0A9J6EVE3</accession>
<proteinExistence type="predicted"/>
<dbReference type="InterPro" id="IPR043502">
    <property type="entry name" value="DNA/RNA_pol_sf"/>
</dbReference>
<reference evidence="8" key="2">
    <citation type="submission" date="2021-09" db="EMBL/GenBank/DDBJ databases">
        <authorList>
            <person name="Jia N."/>
            <person name="Wang J."/>
            <person name="Shi W."/>
            <person name="Du L."/>
            <person name="Sun Y."/>
            <person name="Zhan W."/>
            <person name="Jiang J."/>
            <person name="Wang Q."/>
            <person name="Zhang B."/>
            <person name="Ji P."/>
            <person name="Sakyi L.B."/>
            <person name="Cui X."/>
            <person name="Yuan T."/>
            <person name="Jiang B."/>
            <person name="Yang W."/>
            <person name="Lam T.T.-Y."/>
            <person name="Chang Q."/>
            <person name="Ding S."/>
            <person name="Wang X."/>
            <person name="Zhu J."/>
            <person name="Ruan X."/>
            <person name="Zhao L."/>
            <person name="Wei J."/>
            <person name="Que T."/>
            <person name="Du C."/>
            <person name="Cheng J."/>
            <person name="Dai P."/>
            <person name="Han X."/>
            <person name="Huang E."/>
            <person name="Gao Y."/>
            <person name="Liu J."/>
            <person name="Shao H."/>
            <person name="Ye R."/>
            <person name="Li L."/>
            <person name="Wei W."/>
            <person name="Wang X."/>
            <person name="Wang C."/>
            <person name="Huo Q."/>
            <person name="Li W."/>
            <person name="Guo W."/>
            <person name="Chen H."/>
            <person name="Chen S."/>
            <person name="Zhou L."/>
            <person name="Zhou L."/>
            <person name="Ni X."/>
            <person name="Tian J."/>
            <person name="Zhou Y."/>
            <person name="Sheng Y."/>
            <person name="Liu T."/>
            <person name="Pan Y."/>
            <person name="Xia L."/>
            <person name="Li J."/>
            <person name="Zhao F."/>
            <person name="Cao W."/>
        </authorList>
    </citation>
    <scope>NUCLEOTIDE SEQUENCE</scope>
    <source>
        <strain evidence="8">Rmic-2018</strain>
        <tissue evidence="8">Larvae</tissue>
    </source>
</reference>
<feature type="compositionally biased region" description="Acidic residues" evidence="6">
    <location>
        <begin position="845"/>
        <end position="857"/>
    </location>
</feature>
<dbReference type="PROSITE" id="PS50158">
    <property type="entry name" value="ZF_CCHC"/>
    <property type="match status" value="2"/>
</dbReference>
<keyword evidence="5" id="KW-0863">Zinc-finger</keyword>
<dbReference type="GO" id="GO:0016779">
    <property type="term" value="F:nucleotidyltransferase activity"/>
    <property type="evidence" value="ECO:0007669"/>
    <property type="project" value="UniProtKB-KW"/>
</dbReference>
<dbReference type="AlphaFoldDB" id="A0A9J6EVE3"/>
<dbReference type="InterPro" id="IPR036875">
    <property type="entry name" value="Znf_CCHC_sf"/>
</dbReference>
<dbReference type="InterPro" id="IPR001878">
    <property type="entry name" value="Znf_CCHC"/>
</dbReference>
<evidence type="ECO:0000256" key="5">
    <source>
        <dbReference type="PROSITE-ProRule" id="PRU00047"/>
    </source>
</evidence>
<sequence length="880" mass="98565">MLDGSSPGESGHRDDDDCAGLTKRELFDALREKDRLLADLLRRLPQPESSGAPHQAAINTFQVMPDLSRNIPDFSGDGCASAAREWMEGLRQTATLHRWPTPFLLETAKCHLVGAAKDWYRSRAAEISSWDDFERMFGRTFYSQTRAAERWRRMQERMQQRNENTAAYFHEKVRLCREAHLDFCDTREQVLIGLRSRELCTMLLGRSHEDADDLLHDIQEFERIDRERRERFGTAAERRATSDAPSMQPAPKAPLQGASGYDGRDQRPAVTNQYGERKCFNCFKFGHISRDCPEERRIEKCLKCGRTGHTQKHCKAKGPRNETNAVSGEKIDSGVLLKHVKWNGNETLIGMIDTGSSGCLLRESAAVRCGAEVLEDATALYGFGSQGVPAARAIGRCRADLLIDGVVGKNIPILVVPDEVQSVDLLVGRTFTELPYVTYARLGGSLQFWHRDECPFSHLEPFVSCPKLLLKTAEETPLQANVINWVRLSSQSNVTGAVLFNNCGCEILVDMEDGEVTVPVFASGNDDVVLGKGQRLGHATEVDITGCEMKEINECREECSVAKPEQILVTEARWPTGCEEIKMGPSVTEEQRRELACLLNEYRDCFAANLSELGCTSALSMDIQEIPGSAPVVVRPYGTNAAKREAIRDFVGEWKREGIGNETHSEYASPVITTSMVDTEQRDWDEKLSEAECSLNNAVNETTGKTSFEMLHGYRPEFHSVALKRLVESKASEWEEPGGQRERVQQRLVSEQKKMKVAYDKRQFPAKMYGVDDVVFMTRAPEQTGKPAKAQPKYRSPLVITAVLPADTYRVADLDERRASRFATTAHVSQLKCWTLTNTHSHLDDDGESAQESDAPECEVQRLRRSARSCAKTHPYASAP</sequence>
<keyword evidence="5" id="KW-0862">Zinc</keyword>
<dbReference type="Gene3D" id="2.40.70.10">
    <property type="entry name" value="Acid Proteases"/>
    <property type="match status" value="1"/>
</dbReference>
<evidence type="ECO:0000256" key="3">
    <source>
        <dbReference type="ARBA" id="ARBA00022722"/>
    </source>
</evidence>
<dbReference type="SUPFAM" id="SSF57756">
    <property type="entry name" value="Retrovirus zinc finger-like domains"/>
    <property type="match status" value="1"/>
</dbReference>
<dbReference type="EMBL" id="JABSTU010000002">
    <property type="protein sequence ID" value="KAH8038157.1"/>
    <property type="molecule type" value="Genomic_DNA"/>
</dbReference>
<reference evidence="8" key="1">
    <citation type="journal article" date="2020" name="Cell">
        <title>Large-Scale Comparative Analyses of Tick Genomes Elucidate Their Genetic Diversity and Vector Capacities.</title>
        <authorList>
            <consortium name="Tick Genome and Microbiome Consortium (TIGMIC)"/>
            <person name="Jia N."/>
            <person name="Wang J."/>
            <person name="Shi W."/>
            <person name="Du L."/>
            <person name="Sun Y."/>
            <person name="Zhan W."/>
            <person name="Jiang J.F."/>
            <person name="Wang Q."/>
            <person name="Zhang B."/>
            <person name="Ji P."/>
            <person name="Bell-Sakyi L."/>
            <person name="Cui X.M."/>
            <person name="Yuan T.T."/>
            <person name="Jiang B.G."/>
            <person name="Yang W.F."/>
            <person name="Lam T.T."/>
            <person name="Chang Q.C."/>
            <person name="Ding S.J."/>
            <person name="Wang X.J."/>
            <person name="Zhu J.G."/>
            <person name="Ruan X.D."/>
            <person name="Zhao L."/>
            <person name="Wei J.T."/>
            <person name="Ye R.Z."/>
            <person name="Que T.C."/>
            <person name="Du C.H."/>
            <person name="Zhou Y.H."/>
            <person name="Cheng J.X."/>
            <person name="Dai P.F."/>
            <person name="Guo W.B."/>
            <person name="Han X.H."/>
            <person name="Huang E.J."/>
            <person name="Li L.F."/>
            <person name="Wei W."/>
            <person name="Gao Y.C."/>
            <person name="Liu J.Z."/>
            <person name="Shao H.Z."/>
            <person name="Wang X."/>
            <person name="Wang C.C."/>
            <person name="Yang T.C."/>
            <person name="Huo Q.B."/>
            <person name="Li W."/>
            <person name="Chen H.Y."/>
            <person name="Chen S.E."/>
            <person name="Zhou L.G."/>
            <person name="Ni X.B."/>
            <person name="Tian J.H."/>
            <person name="Sheng Y."/>
            <person name="Liu T."/>
            <person name="Pan Y.S."/>
            <person name="Xia L.Y."/>
            <person name="Li J."/>
            <person name="Zhao F."/>
            <person name="Cao W.C."/>
        </authorList>
    </citation>
    <scope>NUCLEOTIDE SEQUENCE</scope>
    <source>
        <strain evidence="8">Rmic-2018</strain>
    </source>
</reference>
<evidence type="ECO:0000256" key="6">
    <source>
        <dbReference type="SAM" id="MobiDB-lite"/>
    </source>
</evidence>
<feature type="domain" description="CCHC-type" evidence="7">
    <location>
        <begin position="277"/>
        <end position="294"/>
    </location>
</feature>
<dbReference type="Pfam" id="PF03732">
    <property type="entry name" value="Retrotrans_gag"/>
    <property type="match status" value="1"/>
</dbReference>
<feature type="domain" description="CCHC-type" evidence="7">
    <location>
        <begin position="300"/>
        <end position="315"/>
    </location>
</feature>
<dbReference type="PANTHER" id="PTHR37984">
    <property type="entry name" value="PROTEIN CBG26694"/>
    <property type="match status" value="1"/>
</dbReference>
<dbReference type="PANTHER" id="PTHR37984:SF5">
    <property type="entry name" value="PROTEIN NYNRIN-LIKE"/>
    <property type="match status" value="1"/>
</dbReference>
<dbReference type="GO" id="GO:0004519">
    <property type="term" value="F:endonuclease activity"/>
    <property type="evidence" value="ECO:0007669"/>
    <property type="project" value="UniProtKB-KW"/>
</dbReference>
<keyword evidence="4" id="KW-0255">Endonuclease</keyword>
<feature type="region of interest" description="Disordered" evidence="6">
    <location>
        <begin position="233"/>
        <end position="267"/>
    </location>
</feature>
<dbReference type="Gene3D" id="4.10.60.10">
    <property type="entry name" value="Zinc finger, CCHC-type"/>
    <property type="match status" value="1"/>
</dbReference>
<dbReference type="GO" id="GO:0008270">
    <property type="term" value="F:zinc ion binding"/>
    <property type="evidence" value="ECO:0007669"/>
    <property type="project" value="UniProtKB-KW"/>
</dbReference>
<feature type="region of interest" description="Disordered" evidence="6">
    <location>
        <begin position="844"/>
        <end position="880"/>
    </location>
</feature>
<dbReference type="GO" id="GO:0071897">
    <property type="term" value="P:DNA biosynthetic process"/>
    <property type="evidence" value="ECO:0007669"/>
    <property type="project" value="UniProtKB-ARBA"/>
</dbReference>
<organism evidence="8 9">
    <name type="scientific">Rhipicephalus microplus</name>
    <name type="common">Cattle tick</name>
    <name type="synonym">Boophilus microplus</name>
    <dbReference type="NCBI Taxonomy" id="6941"/>
    <lineage>
        <taxon>Eukaryota</taxon>
        <taxon>Metazoa</taxon>
        <taxon>Ecdysozoa</taxon>
        <taxon>Arthropoda</taxon>
        <taxon>Chelicerata</taxon>
        <taxon>Arachnida</taxon>
        <taxon>Acari</taxon>
        <taxon>Parasitiformes</taxon>
        <taxon>Ixodida</taxon>
        <taxon>Ixodoidea</taxon>
        <taxon>Ixodidae</taxon>
        <taxon>Rhipicephalinae</taxon>
        <taxon>Rhipicephalus</taxon>
        <taxon>Boophilus</taxon>
    </lineage>
</organism>
<gene>
    <name evidence="8" type="ORF">HPB51_024297</name>
</gene>
<dbReference type="GO" id="GO:0003676">
    <property type="term" value="F:nucleic acid binding"/>
    <property type="evidence" value="ECO:0007669"/>
    <property type="project" value="InterPro"/>
</dbReference>
<keyword evidence="3" id="KW-0540">Nuclease</keyword>